<dbReference type="GO" id="GO:0005886">
    <property type="term" value="C:plasma membrane"/>
    <property type="evidence" value="ECO:0007669"/>
    <property type="project" value="TreeGrafter"/>
</dbReference>
<proteinExistence type="inferred from homology"/>
<evidence type="ECO:0000256" key="8">
    <source>
        <dbReference type="ARBA" id="ARBA00051245"/>
    </source>
</evidence>
<dbReference type="EMBL" id="VSSQ01062150">
    <property type="protein sequence ID" value="MPN15391.1"/>
    <property type="molecule type" value="Genomic_DNA"/>
</dbReference>
<evidence type="ECO:0000256" key="6">
    <source>
        <dbReference type="ARBA" id="ARBA00022840"/>
    </source>
</evidence>
<keyword evidence="3 10" id="KW-0808">Transferase</keyword>
<dbReference type="Gene3D" id="3.40.50.300">
    <property type="entry name" value="P-loop containing nucleotide triphosphate hydrolases"/>
    <property type="match status" value="1"/>
</dbReference>
<evidence type="ECO:0000256" key="3">
    <source>
        <dbReference type="ARBA" id="ARBA00022679"/>
    </source>
</evidence>
<evidence type="ECO:0000256" key="1">
    <source>
        <dbReference type="ARBA" id="ARBA00007316"/>
    </source>
</evidence>
<keyword evidence="5 10" id="KW-0418">Kinase</keyword>
<dbReference type="CDD" id="cd05387">
    <property type="entry name" value="BY-kinase"/>
    <property type="match status" value="1"/>
</dbReference>
<sequence length="247" mass="26884">MSFRLFGGKADHAVQNIKTERQHILGKKTPFSIVEELKTLRTNIQFSTTSEGCKIIGVTSSVAGEGKSITALNLAITFAETQSRVLLIDCDLRKPKVSRLLKVKAVPGLSNVLVNMNSVQEAIQTVQLETTSIDVLLSGDIPPNPSELLGSRKMKELIESLSNRYDYILVDTPPVGVVTDAVIVSSLFTGMIFVIRASRTQQDAVHSALSQLKFAGANVLGFVLNGVNAKGNRRYSSYRSYKEAAAR</sequence>
<protein>
    <recommendedName>
        <fullName evidence="2">non-specific protein-tyrosine kinase</fullName>
        <ecNumber evidence="2">2.7.10.2</ecNumber>
    </recommendedName>
</protein>
<keyword evidence="4" id="KW-0547">Nucleotide-binding</keyword>
<evidence type="ECO:0000256" key="4">
    <source>
        <dbReference type="ARBA" id="ARBA00022741"/>
    </source>
</evidence>
<dbReference type="Pfam" id="PF13614">
    <property type="entry name" value="AAA_31"/>
    <property type="match status" value="1"/>
</dbReference>
<organism evidence="10">
    <name type="scientific">bioreactor metagenome</name>
    <dbReference type="NCBI Taxonomy" id="1076179"/>
    <lineage>
        <taxon>unclassified sequences</taxon>
        <taxon>metagenomes</taxon>
        <taxon>ecological metagenomes</taxon>
    </lineage>
</organism>
<accession>A0A645FLW1</accession>
<comment type="caution">
    <text evidence="10">The sequence shown here is derived from an EMBL/GenBank/DDBJ whole genome shotgun (WGS) entry which is preliminary data.</text>
</comment>
<dbReference type="InterPro" id="IPR005702">
    <property type="entry name" value="Wzc-like_C"/>
</dbReference>
<reference evidence="10" key="1">
    <citation type="submission" date="2019-08" db="EMBL/GenBank/DDBJ databases">
        <authorList>
            <person name="Kucharzyk K."/>
            <person name="Murdoch R.W."/>
            <person name="Higgins S."/>
            <person name="Loffler F."/>
        </authorList>
    </citation>
    <scope>NUCLEOTIDE SEQUENCE</scope>
</reference>
<keyword evidence="6" id="KW-0067">ATP-binding</keyword>
<dbReference type="InterPro" id="IPR050445">
    <property type="entry name" value="Bact_polysacc_biosynth/exp"/>
</dbReference>
<dbReference type="FunFam" id="3.40.50.300:FF:000527">
    <property type="entry name" value="Tyrosine-protein kinase etk"/>
    <property type="match status" value="1"/>
</dbReference>
<dbReference type="GO" id="GO:0004715">
    <property type="term" value="F:non-membrane spanning protein tyrosine kinase activity"/>
    <property type="evidence" value="ECO:0007669"/>
    <property type="project" value="UniProtKB-EC"/>
</dbReference>
<gene>
    <name evidence="10" type="primary">ywqD_10</name>
    <name evidence="10" type="ORF">SDC9_162723</name>
</gene>
<comment type="catalytic activity">
    <reaction evidence="8">
        <text>L-tyrosyl-[protein] + ATP = O-phospho-L-tyrosyl-[protein] + ADP + H(+)</text>
        <dbReference type="Rhea" id="RHEA:10596"/>
        <dbReference type="Rhea" id="RHEA-COMP:10136"/>
        <dbReference type="Rhea" id="RHEA-COMP:20101"/>
        <dbReference type="ChEBI" id="CHEBI:15378"/>
        <dbReference type="ChEBI" id="CHEBI:30616"/>
        <dbReference type="ChEBI" id="CHEBI:46858"/>
        <dbReference type="ChEBI" id="CHEBI:61978"/>
        <dbReference type="ChEBI" id="CHEBI:456216"/>
        <dbReference type="EC" id="2.7.10.2"/>
    </reaction>
</comment>
<comment type="similarity">
    <text evidence="1">Belongs to the CpsD/CapB family.</text>
</comment>
<dbReference type="SUPFAM" id="SSF52540">
    <property type="entry name" value="P-loop containing nucleoside triphosphate hydrolases"/>
    <property type="match status" value="1"/>
</dbReference>
<dbReference type="PANTHER" id="PTHR32309:SF13">
    <property type="entry name" value="FERRIC ENTEROBACTIN TRANSPORT PROTEIN FEPE"/>
    <property type="match status" value="1"/>
</dbReference>
<evidence type="ECO:0000256" key="5">
    <source>
        <dbReference type="ARBA" id="ARBA00022777"/>
    </source>
</evidence>
<dbReference type="EC" id="2.7.10.2" evidence="2"/>
<evidence type="ECO:0000313" key="10">
    <source>
        <dbReference type="EMBL" id="MPN15391.1"/>
    </source>
</evidence>
<evidence type="ECO:0000259" key="9">
    <source>
        <dbReference type="Pfam" id="PF13614"/>
    </source>
</evidence>
<dbReference type="AlphaFoldDB" id="A0A645FLW1"/>
<evidence type="ECO:0000256" key="2">
    <source>
        <dbReference type="ARBA" id="ARBA00011903"/>
    </source>
</evidence>
<evidence type="ECO:0000256" key="7">
    <source>
        <dbReference type="ARBA" id="ARBA00023137"/>
    </source>
</evidence>
<keyword evidence="7" id="KW-0829">Tyrosine-protein kinase</keyword>
<dbReference type="PANTHER" id="PTHR32309">
    <property type="entry name" value="TYROSINE-PROTEIN KINASE"/>
    <property type="match status" value="1"/>
</dbReference>
<feature type="domain" description="AAA" evidence="9">
    <location>
        <begin position="54"/>
        <end position="185"/>
    </location>
</feature>
<dbReference type="InterPro" id="IPR027417">
    <property type="entry name" value="P-loop_NTPase"/>
</dbReference>
<dbReference type="GO" id="GO:0042802">
    <property type="term" value="F:identical protein binding"/>
    <property type="evidence" value="ECO:0007669"/>
    <property type="project" value="UniProtKB-ARBA"/>
</dbReference>
<name>A0A645FLW1_9ZZZZ</name>
<dbReference type="NCBIfam" id="TIGR01007">
    <property type="entry name" value="eps_fam"/>
    <property type="match status" value="1"/>
</dbReference>
<dbReference type="GO" id="GO:0005524">
    <property type="term" value="F:ATP binding"/>
    <property type="evidence" value="ECO:0007669"/>
    <property type="project" value="UniProtKB-KW"/>
</dbReference>
<dbReference type="InterPro" id="IPR025669">
    <property type="entry name" value="AAA_dom"/>
</dbReference>